<feature type="compositionally biased region" description="Pro residues" evidence="2">
    <location>
        <begin position="49"/>
        <end position="61"/>
    </location>
</feature>
<dbReference type="AlphaFoldDB" id="M7T7B3"/>
<gene>
    <name evidence="3" type="ORF">UCREL1_369</name>
</gene>
<dbReference type="HOGENOM" id="CLU_385885_0_0_1"/>
<evidence type="ECO:0000256" key="1">
    <source>
        <dbReference type="SAM" id="Coils"/>
    </source>
</evidence>
<feature type="region of interest" description="Disordered" evidence="2">
    <location>
        <begin position="549"/>
        <end position="615"/>
    </location>
</feature>
<feature type="compositionally biased region" description="Basic and acidic residues" evidence="2">
    <location>
        <begin position="137"/>
        <end position="147"/>
    </location>
</feature>
<feature type="compositionally biased region" description="Low complexity" evidence="2">
    <location>
        <begin position="62"/>
        <end position="79"/>
    </location>
</feature>
<protein>
    <submittedName>
        <fullName evidence="3">Uncharacterized protein</fullName>
    </submittedName>
</protein>
<evidence type="ECO:0000256" key="2">
    <source>
        <dbReference type="SAM" id="MobiDB-lite"/>
    </source>
</evidence>
<feature type="region of interest" description="Disordered" evidence="2">
    <location>
        <begin position="1"/>
        <end position="162"/>
    </location>
</feature>
<dbReference type="OrthoDB" id="5413827at2759"/>
<dbReference type="Proteomes" id="UP000012174">
    <property type="component" value="Unassembled WGS sequence"/>
</dbReference>
<reference evidence="4" key="1">
    <citation type="journal article" date="2013" name="Genome Announc.">
        <title>Draft genome sequence of the grapevine dieback fungus Eutypa lata UCR-EL1.</title>
        <authorList>
            <person name="Blanco-Ulate B."/>
            <person name="Rolshausen P.E."/>
            <person name="Cantu D."/>
        </authorList>
    </citation>
    <scope>NUCLEOTIDE SEQUENCE [LARGE SCALE GENOMIC DNA]</scope>
    <source>
        <strain evidence="4">UCR-EL1</strain>
    </source>
</reference>
<dbReference type="KEGG" id="ela:UCREL1_369"/>
<dbReference type="eggNOG" id="ENOG502RS71">
    <property type="taxonomic scope" value="Eukaryota"/>
</dbReference>
<keyword evidence="4" id="KW-1185">Reference proteome</keyword>
<name>M7T7B3_EUTLA</name>
<organism evidence="3 4">
    <name type="scientific">Eutypa lata (strain UCR-EL1)</name>
    <name type="common">Grapevine dieback disease fungus</name>
    <name type="synonym">Eutypa armeniacae</name>
    <dbReference type="NCBI Taxonomy" id="1287681"/>
    <lineage>
        <taxon>Eukaryota</taxon>
        <taxon>Fungi</taxon>
        <taxon>Dikarya</taxon>
        <taxon>Ascomycota</taxon>
        <taxon>Pezizomycotina</taxon>
        <taxon>Sordariomycetes</taxon>
        <taxon>Xylariomycetidae</taxon>
        <taxon>Xylariales</taxon>
        <taxon>Diatrypaceae</taxon>
        <taxon>Eutypa</taxon>
    </lineage>
</organism>
<accession>M7T7B3</accession>
<dbReference type="EMBL" id="KB705436">
    <property type="protein sequence ID" value="EMR72532.1"/>
    <property type="molecule type" value="Genomic_DNA"/>
</dbReference>
<evidence type="ECO:0000313" key="4">
    <source>
        <dbReference type="Proteomes" id="UP000012174"/>
    </source>
</evidence>
<feature type="region of interest" description="Disordered" evidence="2">
    <location>
        <begin position="491"/>
        <end position="510"/>
    </location>
</feature>
<feature type="compositionally biased region" description="Gly residues" evidence="2">
    <location>
        <begin position="152"/>
        <end position="162"/>
    </location>
</feature>
<evidence type="ECO:0000313" key="3">
    <source>
        <dbReference type="EMBL" id="EMR72532.1"/>
    </source>
</evidence>
<keyword evidence="1" id="KW-0175">Coiled coil</keyword>
<feature type="compositionally biased region" description="Low complexity" evidence="2">
    <location>
        <begin position="553"/>
        <end position="565"/>
    </location>
</feature>
<proteinExistence type="predicted"/>
<feature type="coiled-coil region" evidence="1">
    <location>
        <begin position="630"/>
        <end position="679"/>
    </location>
</feature>
<sequence>MPPRQARGSCNVGQFSGVRTIIRPQQQHRAQSAVLVRAPAEESGTPTLTPTPTPTPTPAATPTPALASQEGEEQQQQQQLPKTQKRKLEQPPTLEQHRRFYALSQQRCTGGAYDDDQEQVRSSKRQKHEQQARSGKRSRDEMEKPARMPEFWGGGHGGHGGGAGAVDSAAMMRLPLALRHQVGQNQQRDPVASMGWLGRLPAETRHQILCYLLVWPQDIRVLQGWSLVFPRTRPNLDVAILRTCEVLRRQGACILYGENRFVHLMRDPPAADVATPLVLRGVYGGLRIPVHQYGHLIRHVGIVVEANRMADREHRDNFTRSIAKLGPGGGLPFPANLHTVTIEVPALCVSDMGGWHQSESDLYSVPICDFFDEKAIAALKRLSTKFVRIVATERRGLLLEGTIDLRSYSTKLHHDRDGEGGDDPATRDQVLMDSREAQARKAIAQLQIIRHNLLLLARYPRTEIRDRRMWTIVERQKPVVENVELADDFNDWGELESPSPQPRKKRAKGRLTEKWLEGAQDGNGGEDLIDVDSPVNDLEEKLNRLKFASPSKATATATGTATTPAAHKDKGKGKGKAKATPVAAPSKKDKKKRTGDESRPPLNEAAQIRINERMDSINRKAAPGVALIKAERIAAEKRKAAEQAAAAAREAVRTAERNAAEKEKEAQDAIADARKAAAAVKDAEAVLNAFTQGSARSGRGSRNKENAPVAGSSGSS</sequence>
<feature type="region of interest" description="Disordered" evidence="2">
    <location>
        <begin position="691"/>
        <end position="716"/>
    </location>
</feature>